<keyword evidence="3" id="KW-1185">Reference proteome</keyword>
<proteinExistence type="predicted"/>
<dbReference type="Pfam" id="PF16029">
    <property type="entry name" value="DUF4787"/>
    <property type="match status" value="1"/>
</dbReference>
<evidence type="ECO:0000313" key="3">
    <source>
        <dbReference type="Proteomes" id="UP000631114"/>
    </source>
</evidence>
<evidence type="ECO:0000256" key="1">
    <source>
        <dbReference type="SAM" id="SignalP"/>
    </source>
</evidence>
<dbReference type="AlphaFoldDB" id="A0A835M8K5"/>
<protein>
    <recommendedName>
        <fullName evidence="4">DUF4283 domain-containing protein</fullName>
    </recommendedName>
</protein>
<keyword evidence="1" id="KW-0732">Signal</keyword>
<feature type="signal peptide" evidence="1">
    <location>
        <begin position="1"/>
        <end position="22"/>
    </location>
</feature>
<dbReference type="PANTHER" id="PTHR35455:SF1">
    <property type="entry name" value="AGAP005842-PA"/>
    <property type="match status" value="1"/>
</dbReference>
<feature type="chain" id="PRO_5032807438" description="DUF4283 domain-containing protein" evidence="1">
    <location>
        <begin position="23"/>
        <end position="412"/>
    </location>
</feature>
<reference evidence="2 3" key="1">
    <citation type="submission" date="2020-10" db="EMBL/GenBank/DDBJ databases">
        <title>The Coptis chinensis genome and diversification of protoberbering-type alkaloids.</title>
        <authorList>
            <person name="Wang B."/>
            <person name="Shu S."/>
            <person name="Song C."/>
            <person name="Liu Y."/>
        </authorList>
    </citation>
    <scope>NUCLEOTIDE SEQUENCE [LARGE SCALE GENOMIC DNA]</scope>
    <source>
        <strain evidence="2">HL-2020</strain>
        <tissue evidence="2">Leaf</tissue>
    </source>
</reference>
<comment type="caution">
    <text evidence="2">The sequence shown here is derived from an EMBL/GenBank/DDBJ whole genome shotgun (WGS) entry which is preliminary data.</text>
</comment>
<name>A0A835M8K5_9MAGN</name>
<dbReference type="OrthoDB" id="1915375at2759"/>
<dbReference type="EMBL" id="JADFTS010000001">
    <property type="protein sequence ID" value="KAF9623663.1"/>
    <property type="molecule type" value="Genomic_DNA"/>
</dbReference>
<organism evidence="2 3">
    <name type="scientific">Coptis chinensis</name>
    <dbReference type="NCBI Taxonomy" id="261450"/>
    <lineage>
        <taxon>Eukaryota</taxon>
        <taxon>Viridiplantae</taxon>
        <taxon>Streptophyta</taxon>
        <taxon>Embryophyta</taxon>
        <taxon>Tracheophyta</taxon>
        <taxon>Spermatophyta</taxon>
        <taxon>Magnoliopsida</taxon>
        <taxon>Ranunculales</taxon>
        <taxon>Ranunculaceae</taxon>
        <taxon>Coptidoideae</taxon>
        <taxon>Coptis</taxon>
    </lineage>
</organism>
<dbReference type="PANTHER" id="PTHR35455">
    <property type="entry name" value="UNNAMED PRODUCT"/>
    <property type="match status" value="1"/>
</dbReference>
<dbReference type="Proteomes" id="UP000631114">
    <property type="component" value="Unassembled WGS sequence"/>
</dbReference>
<accession>A0A835M8K5</accession>
<gene>
    <name evidence="2" type="ORF">IFM89_003695</name>
</gene>
<dbReference type="InterPro" id="IPR031985">
    <property type="entry name" value="DUF4787"/>
</dbReference>
<evidence type="ECO:0000313" key="2">
    <source>
        <dbReference type="EMBL" id="KAF9623663.1"/>
    </source>
</evidence>
<evidence type="ECO:0008006" key="4">
    <source>
        <dbReference type="Google" id="ProtNLM"/>
    </source>
</evidence>
<sequence length="412" mass="48582">MAKLTISCWIILLCLLFHTAFAKTKSPRPISDTEVREKKNNCYADIQSGLWGRECKYSKIATENCALNCLSPVCYTLVYESDPLEEGERDHVRSQEYKYCMHRGTGTSNGSKPRDRLEYNDSHEGNVSEWGSLSNPEEEGYVEDDIYLLNTELFQIFMVLVVLGLILQKDLRERRLSQGIYGRESRRRQGVLRLLESVRVERSMGNDGLSEEVAIWRISSIPRRLWIDYGIFCKQMDLYEWVRNEVELRLLECGWNADPPMITSSEKMKSKYMSYNKMTLFGRVMDGRLNMSTIKSALEKAWYPFKIEDIVFYKAQHIFQIIPWMEYYETKELNFSKFYVWMHLHNYPEVYLDKEIIEGNLVESGYFDMSDLKFLEFYPKIKHNLVVFEVKVLLDVHEPIPPAFSYRNPLME</sequence>